<keyword evidence="3" id="KW-1185">Reference proteome</keyword>
<dbReference type="KEGG" id="more:E1B28_003875"/>
<name>A0A9P7UXL3_9AGAR</name>
<dbReference type="PANTHER" id="PTHR10026">
    <property type="entry name" value="CYCLIN"/>
    <property type="match status" value="1"/>
</dbReference>
<gene>
    <name evidence="2" type="ORF">E1B28_003875</name>
</gene>
<accession>A0A9P7UXL3</accession>
<dbReference type="GO" id="GO:0006357">
    <property type="term" value="P:regulation of transcription by RNA polymerase II"/>
    <property type="evidence" value="ECO:0007669"/>
    <property type="project" value="InterPro"/>
</dbReference>
<dbReference type="GO" id="GO:0016538">
    <property type="term" value="F:cyclin-dependent protein serine/threonine kinase regulator activity"/>
    <property type="evidence" value="ECO:0007669"/>
    <property type="project" value="InterPro"/>
</dbReference>
<evidence type="ECO:0000256" key="1">
    <source>
        <dbReference type="SAM" id="MobiDB-lite"/>
    </source>
</evidence>
<reference evidence="2" key="1">
    <citation type="journal article" date="2021" name="Genome Biol. Evol.">
        <title>The assembled and annotated genome of the fairy-ring fungus Marasmius oreades.</title>
        <authorList>
            <person name="Hiltunen M."/>
            <person name="Ament-Velasquez S.L."/>
            <person name="Johannesson H."/>
        </authorList>
    </citation>
    <scope>NUCLEOTIDE SEQUENCE</scope>
    <source>
        <strain evidence="2">03SP1</strain>
    </source>
</reference>
<feature type="compositionally biased region" description="Polar residues" evidence="1">
    <location>
        <begin position="207"/>
        <end position="243"/>
    </location>
</feature>
<dbReference type="SUPFAM" id="SSF47954">
    <property type="entry name" value="Cyclin-like"/>
    <property type="match status" value="1"/>
</dbReference>
<dbReference type="Proteomes" id="UP001049176">
    <property type="component" value="Chromosome 2"/>
</dbReference>
<dbReference type="AlphaFoldDB" id="A0A9P7UXL3"/>
<protein>
    <submittedName>
        <fullName evidence="2">Uncharacterized protein</fullName>
    </submittedName>
</protein>
<evidence type="ECO:0000313" key="3">
    <source>
        <dbReference type="Proteomes" id="UP001049176"/>
    </source>
</evidence>
<organism evidence="2 3">
    <name type="scientific">Marasmius oreades</name>
    <name type="common">fairy-ring Marasmius</name>
    <dbReference type="NCBI Taxonomy" id="181124"/>
    <lineage>
        <taxon>Eukaryota</taxon>
        <taxon>Fungi</taxon>
        <taxon>Dikarya</taxon>
        <taxon>Basidiomycota</taxon>
        <taxon>Agaricomycotina</taxon>
        <taxon>Agaricomycetes</taxon>
        <taxon>Agaricomycetidae</taxon>
        <taxon>Agaricales</taxon>
        <taxon>Marasmiineae</taxon>
        <taxon>Marasmiaceae</taxon>
        <taxon>Marasmius</taxon>
    </lineage>
</organism>
<feature type="region of interest" description="Disordered" evidence="1">
    <location>
        <begin position="143"/>
        <end position="163"/>
    </location>
</feature>
<dbReference type="InterPro" id="IPR043198">
    <property type="entry name" value="Cyclin/Ssn8"/>
</dbReference>
<dbReference type="RefSeq" id="XP_043012908.1">
    <property type="nucleotide sequence ID" value="XM_043148313.1"/>
</dbReference>
<dbReference type="Gene3D" id="1.10.472.10">
    <property type="entry name" value="Cyclin-like"/>
    <property type="match status" value="1"/>
</dbReference>
<dbReference type="OrthoDB" id="10266018at2759"/>
<sequence>MSQQRQKNPLYISRTLSPSQEACSVNNMESKTFHRTIRALCKKEVNDGSGNMSFQEVEVGEVGVGIPTDEGPRYWGSDEAKLELSEGALQTAWFIINDTYRSELCLIHPPHLIAIAAIYLTMILHGPTQATISHLLPSFSDSSLLEERPQSRRPSRQTQVNMVKKPQDPITFLAGLNVSIQHIATIAQEIISLYSLWDRYREDSSPDAGSSSKHLHQQRQQNVHGSSPFNNINSPSKRSTASLGTPEKDDMFGDGSSSGGGYGSPDTENVVTQGFLTKLLIRMREQRVADLAHPASGKPVVVNKMLERTQAAG</sequence>
<proteinExistence type="predicted"/>
<dbReference type="GeneID" id="66072951"/>
<dbReference type="EMBL" id="CM032182">
    <property type="protein sequence ID" value="KAG7096438.1"/>
    <property type="molecule type" value="Genomic_DNA"/>
</dbReference>
<evidence type="ECO:0000313" key="2">
    <source>
        <dbReference type="EMBL" id="KAG7096438.1"/>
    </source>
</evidence>
<dbReference type="InterPro" id="IPR036915">
    <property type="entry name" value="Cyclin-like_sf"/>
</dbReference>
<feature type="region of interest" description="Disordered" evidence="1">
    <location>
        <begin position="205"/>
        <end position="268"/>
    </location>
</feature>
<comment type="caution">
    <text evidence="2">The sequence shown here is derived from an EMBL/GenBank/DDBJ whole genome shotgun (WGS) entry which is preliminary data.</text>
</comment>